<feature type="transmembrane region" description="Helical" evidence="3">
    <location>
        <begin position="20"/>
        <end position="41"/>
    </location>
</feature>
<dbReference type="RefSeq" id="WP_343825001.1">
    <property type="nucleotide sequence ID" value="NZ_BAAACI010000002.1"/>
</dbReference>
<evidence type="ECO:0000256" key="2">
    <source>
        <dbReference type="SAM" id="MobiDB-lite"/>
    </source>
</evidence>
<evidence type="ECO:0000256" key="3">
    <source>
        <dbReference type="SAM" id="Phobius"/>
    </source>
</evidence>
<sequence length="429" mass="48333">MEDLNGKKSNKRKKSRKKKIIISCIAVLILILILSAGLFYGNNLLSKMKRSKIDESDLGIKKDVAEKVQTSEIKDILNIAILGVDEAENDVGRSDALMIATFDPVHKKLKITSIMRDTYVDIPENGKDKINHAFAYGGPQLSIKTLNQNFGLNIKDYVKINFEELEGLVDAIGGIDIELSDKEIVEVNDYIVRVSKALNLPTNRLVKSESGKVHLDGFQTLGYCRIRSTDNGDFDRTERHRKIMTEMFNKISNAGTAELASMATKLLPYVETSLSNKEIINLAANVLNLGTKNIEQERFPRDDYSKNSDINGVFYLCYDEDYTEQQIHEYIFNDRKMWLEPNQKVYNHDAEHSHGNVVSDYQDINTETTTPNTNVETEVSTPNNNNNTIKSNTNDVDSSSDKSNQENPNNNDSKTEVKDIPPTEGTVQP</sequence>
<dbReference type="InterPro" id="IPR004474">
    <property type="entry name" value="LytR_CpsA_psr"/>
</dbReference>
<dbReference type="PANTHER" id="PTHR33392:SF6">
    <property type="entry name" value="POLYISOPRENYL-TEICHOIC ACID--PEPTIDOGLYCAN TEICHOIC ACID TRANSFERASE TAGU"/>
    <property type="match status" value="1"/>
</dbReference>
<comment type="similarity">
    <text evidence="1">Belongs to the LytR/CpsA/Psr (LCP) family.</text>
</comment>
<reference evidence="5 6" key="1">
    <citation type="journal article" date="2019" name="Int. J. Syst. Evol. Microbiol.">
        <title>The Global Catalogue of Microorganisms (GCM) 10K type strain sequencing project: providing services to taxonomists for standard genome sequencing and annotation.</title>
        <authorList>
            <consortium name="The Broad Institute Genomics Platform"/>
            <consortium name="The Broad Institute Genome Sequencing Center for Infectious Disease"/>
            <person name="Wu L."/>
            <person name="Ma J."/>
        </authorList>
    </citation>
    <scope>NUCLEOTIDE SEQUENCE [LARGE SCALE GENOMIC DNA]</scope>
    <source>
        <strain evidence="5 6">JCM 1417</strain>
    </source>
</reference>
<gene>
    <name evidence="5" type="ORF">GCM10008908_14110</name>
</gene>
<keyword evidence="3" id="KW-0812">Transmembrane</keyword>
<dbReference type="Pfam" id="PF03816">
    <property type="entry name" value="LytR_cpsA_psr"/>
    <property type="match status" value="1"/>
</dbReference>
<evidence type="ECO:0000256" key="1">
    <source>
        <dbReference type="ARBA" id="ARBA00006068"/>
    </source>
</evidence>
<keyword evidence="6" id="KW-1185">Reference proteome</keyword>
<protein>
    <recommendedName>
        <fullName evidence="4">Cell envelope-related transcriptional attenuator domain-containing protein</fullName>
    </recommendedName>
</protein>
<feature type="compositionally biased region" description="Low complexity" evidence="2">
    <location>
        <begin position="365"/>
        <end position="394"/>
    </location>
</feature>
<dbReference type="NCBIfam" id="TIGR00350">
    <property type="entry name" value="lytR_cpsA_psr"/>
    <property type="match status" value="1"/>
</dbReference>
<proteinExistence type="inferred from homology"/>
<evidence type="ECO:0000313" key="6">
    <source>
        <dbReference type="Proteomes" id="UP001501047"/>
    </source>
</evidence>
<dbReference type="EMBL" id="BAAACI010000002">
    <property type="protein sequence ID" value="GAA0770792.1"/>
    <property type="molecule type" value="Genomic_DNA"/>
</dbReference>
<evidence type="ECO:0000313" key="5">
    <source>
        <dbReference type="EMBL" id="GAA0770792.1"/>
    </source>
</evidence>
<name>A0ABN1KLY7_CLOSU</name>
<feature type="domain" description="Cell envelope-related transcriptional attenuator" evidence="4">
    <location>
        <begin position="93"/>
        <end position="252"/>
    </location>
</feature>
<evidence type="ECO:0000259" key="4">
    <source>
        <dbReference type="Pfam" id="PF03816"/>
    </source>
</evidence>
<dbReference type="PANTHER" id="PTHR33392">
    <property type="entry name" value="POLYISOPRENYL-TEICHOIC ACID--PEPTIDOGLYCAN TEICHOIC ACID TRANSFERASE TAGU"/>
    <property type="match status" value="1"/>
</dbReference>
<dbReference type="Proteomes" id="UP001501047">
    <property type="component" value="Unassembled WGS sequence"/>
</dbReference>
<comment type="caution">
    <text evidence="5">The sequence shown here is derived from an EMBL/GenBank/DDBJ whole genome shotgun (WGS) entry which is preliminary data.</text>
</comment>
<organism evidence="5 6">
    <name type="scientific">Clostridium subterminale</name>
    <dbReference type="NCBI Taxonomy" id="1550"/>
    <lineage>
        <taxon>Bacteria</taxon>
        <taxon>Bacillati</taxon>
        <taxon>Bacillota</taxon>
        <taxon>Clostridia</taxon>
        <taxon>Eubacteriales</taxon>
        <taxon>Clostridiaceae</taxon>
        <taxon>Clostridium</taxon>
    </lineage>
</organism>
<dbReference type="InterPro" id="IPR050922">
    <property type="entry name" value="LytR/CpsA/Psr_CW_biosynth"/>
</dbReference>
<feature type="region of interest" description="Disordered" evidence="2">
    <location>
        <begin position="364"/>
        <end position="429"/>
    </location>
</feature>
<dbReference type="Gene3D" id="3.40.630.190">
    <property type="entry name" value="LCP protein"/>
    <property type="match status" value="1"/>
</dbReference>
<keyword evidence="3" id="KW-0472">Membrane</keyword>
<keyword evidence="3" id="KW-1133">Transmembrane helix</keyword>
<accession>A0ABN1KLY7</accession>